<feature type="disulfide bond" evidence="8">
    <location>
        <begin position="274"/>
        <end position="288"/>
    </location>
</feature>
<keyword evidence="6" id="KW-0119">Carbohydrate metabolism</keyword>
<keyword evidence="12" id="KW-1185">Reference proteome</keyword>
<dbReference type="GO" id="GO:0008061">
    <property type="term" value="F:chitin binding"/>
    <property type="evidence" value="ECO:0007669"/>
    <property type="project" value="UniProtKB-UniRule"/>
</dbReference>
<dbReference type="EMBL" id="JAUKTV010000006">
    <property type="protein sequence ID" value="KAK0736578.1"/>
    <property type="molecule type" value="Genomic_DNA"/>
</dbReference>
<comment type="caution">
    <text evidence="11">The sequence shown here is derived from an EMBL/GenBank/DDBJ whole genome shotgun (WGS) entry which is preliminary data.</text>
</comment>
<feature type="domain" description="Chitin-binding type-1" evidence="10">
    <location>
        <begin position="93"/>
        <end position="139"/>
    </location>
</feature>
<dbReference type="Proteomes" id="UP001172159">
    <property type="component" value="Unassembled WGS sequence"/>
</dbReference>
<organism evidence="11 12">
    <name type="scientific">Apiosordaria backusii</name>
    <dbReference type="NCBI Taxonomy" id="314023"/>
    <lineage>
        <taxon>Eukaryota</taxon>
        <taxon>Fungi</taxon>
        <taxon>Dikarya</taxon>
        <taxon>Ascomycota</taxon>
        <taxon>Pezizomycotina</taxon>
        <taxon>Sordariomycetes</taxon>
        <taxon>Sordariomycetidae</taxon>
        <taxon>Sordariales</taxon>
        <taxon>Lasiosphaeriaceae</taxon>
        <taxon>Apiosordaria</taxon>
    </lineage>
</organism>
<keyword evidence="4 9" id="KW-0732">Signal</keyword>
<evidence type="ECO:0000256" key="1">
    <source>
        <dbReference type="ARBA" id="ARBA00001941"/>
    </source>
</evidence>
<dbReference type="AlphaFoldDB" id="A0AA40EHV8"/>
<feature type="disulfide bond" evidence="8">
    <location>
        <begin position="218"/>
        <end position="232"/>
    </location>
</feature>
<accession>A0AA40EHV8</accession>
<evidence type="ECO:0000259" key="10">
    <source>
        <dbReference type="PROSITE" id="PS50941"/>
    </source>
</evidence>
<reference evidence="11" key="1">
    <citation type="submission" date="2023-06" db="EMBL/GenBank/DDBJ databases">
        <title>Genome-scale phylogeny and comparative genomics of the fungal order Sordariales.</title>
        <authorList>
            <consortium name="Lawrence Berkeley National Laboratory"/>
            <person name="Hensen N."/>
            <person name="Bonometti L."/>
            <person name="Westerberg I."/>
            <person name="Brannstrom I.O."/>
            <person name="Guillou S."/>
            <person name="Cros-Aarteil S."/>
            <person name="Calhoun S."/>
            <person name="Haridas S."/>
            <person name="Kuo A."/>
            <person name="Mondo S."/>
            <person name="Pangilinan J."/>
            <person name="Riley R."/>
            <person name="Labutti K."/>
            <person name="Andreopoulos B."/>
            <person name="Lipzen A."/>
            <person name="Chen C."/>
            <person name="Yanf M."/>
            <person name="Daum C."/>
            <person name="Ng V."/>
            <person name="Clum A."/>
            <person name="Steindorff A."/>
            <person name="Ohm R."/>
            <person name="Martin F."/>
            <person name="Silar P."/>
            <person name="Natvig D."/>
            <person name="Lalanne C."/>
            <person name="Gautier V."/>
            <person name="Ament-Velasquez S.L."/>
            <person name="Kruys A."/>
            <person name="Hutchinson M.I."/>
            <person name="Powell A.J."/>
            <person name="Barry K."/>
            <person name="Miller A.N."/>
            <person name="Grigoriev I.V."/>
            <person name="Debuchy R."/>
            <person name="Gladieux P."/>
            <person name="Thoren M.H."/>
            <person name="Johannesson H."/>
        </authorList>
    </citation>
    <scope>NUCLEOTIDE SEQUENCE</scope>
    <source>
        <strain evidence="11">CBS 540.89</strain>
    </source>
</reference>
<evidence type="ECO:0000256" key="4">
    <source>
        <dbReference type="ARBA" id="ARBA00022729"/>
    </source>
</evidence>
<evidence type="ECO:0000313" key="11">
    <source>
        <dbReference type="EMBL" id="KAK0736578.1"/>
    </source>
</evidence>
<dbReference type="GO" id="GO:0016787">
    <property type="term" value="F:hydrolase activity"/>
    <property type="evidence" value="ECO:0007669"/>
    <property type="project" value="UniProtKB-KW"/>
</dbReference>
<dbReference type="SUPFAM" id="SSF57016">
    <property type="entry name" value="Plant lectins/antimicrobial peptides"/>
    <property type="match status" value="4"/>
</dbReference>
<keyword evidence="3" id="KW-0479">Metal-binding</keyword>
<keyword evidence="8" id="KW-1015">Disulfide bond</keyword>
<dbReference type="PANTHER" id="PTHR46471:SF2">
    <property type="entry name" value="CHITIN DEACETYLASE-RELATED"/>
    <property type="match status" value="1"/>
</dbReference>
<feature type="domain" description="Chitin-binding type-1" evidence="10">
    <location>
        <begin position="253"/>
        <end position="300"/>
    </location>
</feature>
<feature type="disulfide bond" evidence="8">
    <location>
        <begin position="112"/>
        <end position="126"/>
    </location>
</feature>
<feature type="chain" id="PRO_5041205148" description="Chitin-binding type-1 domain-containing protein" evidence="9">
    <location>
        <begin position="22"/>
        <end position="300"/>
    </location>
</feature>
<evidence type="ECO:0000256" key="9">
    <source>
        <dbReference type="SAM" id="SignalP"/>
    </source>
</evidence>
<dbReference type="SMART" id="SM00270">
    <property type="entry name" value="ChtBD1"/>
    <property type="match status" value="4"/>
</dbReference>
<feature type="signal peptide" evidence="9">
    <location>
        <begin position="1"/>
        <end position="21"/>
    </location>
</feature>
<feature type="disulfide bond" evidence="8">
    <location>
        <begin position="165"/>
        <end position="179"/>
    </location>
</feature>
<dbReference type="GO" id="GO:0046872">
    <property type="term" value="F:metal ion binding"/>
    <property type="evidence" value="ECO:0007669"/>
    <property type="project" value="UniProtKB-KW"/>
</dbReference>
<protein>
    <recommendedName>
        <fullName evidence="10">Chitin-binding type-1 domain-containing protein</fullName>
    </recommendedName>
</protein>
<keyword evidence="2 8" id="KW-0147">Chitin-binding</keyword>
<evidence type="ECO:0000256" key="3">
    <source>
        <dbReference type="ARBA" id="ARBA00022723"/>
    </source>
</evidence>
<proteinExistence type="predicted"/>
<dbReference type="PROSITE" id="PS50941">
    <property type="entry name" value="CHIT_BIND_I_2"/>
    <property type="match status" value="4"/>
</dbReference>
<comment type="cofactor">
    <cofactor evidence="1">
        <name>Co(2+)</name>
        <dbReference type="ChEBI" id="CHEBI:48828"/>
    </cofactor>
</comment>
<keyword evidence="5" id="KW-0378">Hydrolase</keyword>
<name>A0AA40EHV8_9PEZI</name>
<evidence type="ECO:0000313" key="12">
    <source>
        <dbReference type="Proteomes" id="UP001172159"/>
    </source>
</evidence>
<dbReference type="InterPro" id="IPR001002">
    <property type="entry name" value="Chitin-bd_1"/>
</dbReference>
<evidence type="ECO:0000256" key="7">
    <source>
        <dbReference type="ARBA" id="ARBA00023285"/>
    </source>
</evidence>
<evidence type="ECO:0000256" key="6">
    <source>
        <dbReference type="ARBA" id="ARBA00023277"/>
    </source>
</evidence>
<dbReference type="Gene3D" id="3.30.60.10">
    <property type="entry name" value="Endochitinase-like"/>
    <property type="match status" value="4"/>
</dbReference>
<dbReference type="InterPro" id="IPR036861">
    <property type="entry name" value="Endochitinase-like_sf"/>
</dbReference>
<feature type="domain" description="Chitin-binding type-1" evidence="10">
    <location>
        <begin position="145"/>
        <end position="192"/>
    </location>
</feature>
<dbReference type="PANTHER" id="PTHR46471">
    <property type="entry name" value="CHITIN DEACETYLASE"/>
    <property type="match status" value="1"/>
</dbReference>
<dbReference type="Pfam" id="PF00187">
    <property type="entry name" value="Chitin_bind_1"/>
    <property type="match status" value="1"/>
</dbReference>
<sequence length="300" mass="29820">MRAFWATLFGLLASNLGGVLSQSPGDPPAWQTGVLTEDGSCGPDTPDNWVCTPTWGACCGADGRCGFREACGDGCQQGYGNCNVPWTGVPSPDGFCGYPNLYNCTNSGFGSCCSSTNWCGDSPSHCQTGCQSLFGICTESNVSTDGSCGPANGDKTCAGSGFGDCCSSGGWCGNTTDHCAAGCQSSFGTCSSGSGSISTDGKCGSNGKTCVGSAFGNCCSATGNCGGTANHCGQGCQKSLSNACVTSNIPSVDGSCGPSKGGWTCNGGDFNNQCCSAGGYCGTTTSHCSTGCQKGYGRCN</sequence>
<evidence type="ECO:0000256" key="8">
    <source>
        <dbReference type="PROSITE-ProRule" id="PRU00261"/>
    </source>
</evidence>
<evidence type="ECO:0000256" key="2">
    <source>
        <dbReference type="ARBA" id="ARBA00022669"/>
    </source>
</evidence>
<comment type="caution">
    <text evidence="8">Lacks conserved residue(s) required for the propagation of feature annotation.</text>
</comment>
<keyword evidence="7" id="KW-0170">Cobalt</keyword>
<gene>
    <name evidence="11" type="ORF">B0T21DRAFT_367207</name>
</gene>
<evidence type="ECO:0000256" key="5">
    <source>
        <dbReference type="ARBA" id="ARBA00022801"/>
    </source>
</evidence>
<feature type="domain" description="Chitin-binding type-1" evidence="10">
    <location>
        <begin position="200"/>
        <end position="246"/>
    </location>
</feature>